<dbReference type="VEuPathDB" id="FungiDB:TSTA_093390"/>
<dbReference type="STRING" id="441959.B8M1K6"/>
<dbReference type="Proteomes" id="UP000001745">
    <property type="component" value="Unassembled WGS sequence"/>
</dbReference>
<organism evidence="1 2">
    <name type="scientific">Talaromyces stipitatus (strain ATCC 10500 / CBS 375.48 / QM 6759 / NRRL 1006)</name>
    <name type="common">Penicillium stipitatum</name>
    <dbReference type="NCBI Taxonomy" id="441959"/>
    <lineage>
        <taxon>Eukaryota</taxon>
        <taxon>Fungi</taxon>
        <taxon>Dikarya</taxon>
        <taxon>Ascomycota</taxon>
        <taxon>Pezizomycotina</taxon>
        <taxon>Eurotiomycetes</taxon>
        <taxon>Eurotiomycetidae</taxon>
        <taxon>Eurotiales</taxon>
        <taxon>Trichocomaceae</taxon>
        <taxon>Talaromyces</taxon>
        <taxon>Talaromyces sect. Talaromyces</taxon>
    </lineage>
</organism>
<dbReference type="EMBL" id="EQ962653">
    <property type="protein sequence ID" value="EED22093.1"/>
    <property type="molecule type" value="Genomic_DNA"/>
</dbReference>
<accession>B8M1K6</accession>
<sequence length="468" mass="54437">MNLEEFLVYIHNGAHELGIEDLKQLRLVSHTVNEVVLEYPILTNLCISTHVPDLEYLEVVSDNEKLLKHVSKLFWEESLFCPCLLVGGERNEVEKCHHRQTLIFYLGRMRAMHRVYKWRFHASAQRENLETNRDVALLMKILPYLQNVDCVFFTSSYQGGGVIVRTPAIATYEQMFTDEYEHVPLGTYWKKGIDGIGYHPRPLMSQQDNESEGLLADQIFKSRFWGEPPVRGLRVFCDLLSPEEKETGHDYQPLDMHVFFPKLKWLFLNNIPTDFFSFWGGGPLYRLLRDSMRGLQHINLFLMEPADQLRKRIDYSAGIQAMIQGSVSSLRTLELIIVNEDRFFKEHETFMSMLTESLPQLVALEELKISNTVLTTTEKMMAFGEAIRTCRSLKLLILMYFCLPEYWKDVLDQWKASKCMHHLEHIVLTECLDAETDSGFYHVSINDSAIVNWLHGKTDMYPLIAVQP</sequence>
<keyword evidence="2" id="KW-1185">Reference proteome</keyword>
<dbReference type="RefSeq" id="XP_002479056.1">
    <property type="nucleotide sequence ID" value="XM_002479011.1"/>
</dbReference>
<evidence type="ECO:0000313" key="1">
    <source>
        <dbReference type="EMBL" id="EED22093.1"/>
    </source>
</evidence>
<gene>
    <name evidence="1" type="ORF">TSTA_093390</name>
</gene>
<evidence type="ECO:0008006" key="3">
    <source>
        <dbReference type="Google" id="ProtNLM"/>
    </source>
</evidence>
<evidence type="ECO:0000313" key="2">
    <source>
        <dbReference type="Proteomes" id="UP000001745"/>
    </source>
</evidence>
<name>B8M1K6_TALSN</name>
<protein>
    <recommendedName>
        <fullName evidence="3">F-box domain protein</fullName>
    </recommendedName>
</protein>
<dbReference type="OrthoDB" id="4227344at2759"/>
<proteinExistence type="predicted"/>
<dbReference type="InParanoid" id="B8M1K6"/>
<dbReference type="HOGENOM" id="CLU_657379_0_0_1"/>
<dbReference type="GeneID" id="8102583"/>
<reference evidence="2" key="1">
    <citation type="journal article" date="2015" name="Genome Announc.">
        <title>Genome sequence of the AIDS-associated pathogen Penicillium marneffei (ATCC18224) and its near taxonomic relative Talaromyces stipitatus (ATCC10500).</title>
        <authorList>
            <person name="Nierman W.C."/>
            <person name="Fedorova-Abrams N.D."/>
            <person name="Andrianopoulos A."/>
        </authorList>
    </citation>
    <scope>NUCLEOTIDE SEQUENCE [LARGE SCALE GENOMIC DNA]</scope>
    <source>
        <strain evidence="2">ATCC 10500 / CBS 375.48 / QM 6759 / NRRL 1006</strain>
    </source>
</reference>
<dbReference type="SUPFAM" id="SSF52047">
    <property type="entry name" value="RNI-like"/>
    <property type="match status" value="1"/>
</dbReference>
<dbReference type="AlphaFoldDB" id="B8M1K6"/>